<keyword evidence="1" id="KW-0732">Signal</keyword>
<dbReference type="RefSeq" id="WP_143942646.1">
    <property type="nucleotide sequence ID" value="NZ_VKLS01000087.1"/>
</dbReference>
<dbReference type="InterPro" id="IPR006311">
    <property type="entry name" value="TAT_signal"/>
</dbReference>
<organism evidence="2 3">
    <name type="scientific">Streptomyces benahoarensis</name>
    <dbReference type="NCBI Taxonomy" id="2595054"/>
    <lineage>
        <taxon>Bacteria</taxon>
        <taxon>Bacillati</taxon>
        <taxon>Actinomycetota</taxon>
        <taxon>Actinomycetes</taxon>
        <taxon>Kitasatosporales</taxon>
        <taxon>Streptomycetaceae</taxon>
        <taxon>Streptomyces</taxon>
    </lineage>
</organism>
<dbReference type="OrthoDB" id="4244062at2"/>
<dbReference type="EMBL" id="VKLS01000087">
    <property type="protein sequence ID" value="TSB42377.1"/>
    <property type="molecule type" value="Genomic_DNA"/>
</dbReference>
<proteinExistence type="predicted"/>
<comment type="caution">
    <text evidence="2">The sequence shown here is derived from an EMBL/GenBank/DDBJ whole genome shotgun (WGS) entry which is preliminary data.</text>
</comment>
<evidence type="ECO:0008006" key="4">
    <source>
        <dbReference type="Google" id="ProtNLM"/>
    </source>
</evidence>
<evidence type="ECO:0000313" key="2">
    <source>
        <dbReference type="EMBL" id="TSB42377.1"/>
    </source>
</evidence>
<protein>
    <recommendedName>
        <fullName evidence="4">Secreted protein</fullName>
    </recommendedName>
</protein>
<dbReference type="PROSITE" id="PS51318">
    <property type="entry name" value="TAT"/>
    <property type="match status" value="1"/>
</dbReference>
<accession>A0A553ZLQ4</accession>
<sequence>MTDRMRRTRFAASALVGCVSLLALAASPAAASAEGCTGNPGSTDGSGSVCLNVKGTKLKVNKFTLDKQSNNRAWKDKPVVTAGKWKWTGATVSARRVEDKKVTKTINKSFPNNTRMCGYWSKYPGTKACITIHN</sequence>
<feature type="signal peptide" evidence="1">
    <location>
        <begin position="1"/>
        <end position="25"/>
    </location>
</feature>
<reference evidence="2 3" key="1">
    <citation type="submission" date="2019-07" db="EMBL/GenBank/DDBJ databases">
        <title>Draft genome for Streptomyces benahoarensis MZ03-48.</title>
        <authorList>
            <person name="Gonzalez-Pimentel J.L."/>
        </authorList>
    </citation>
    <scope>NUCLEOTIDE SEQUENCE [LARGE SCALE GENOMIC DNA]</scope>
    <source>
        <strain evidence="2 3">MZ03-48</strain>
    </source>
</reference>
<feature type="chain" id="PRO_5039080515" description="Secreted protein" evidence="1">
    <location>
        <begin position="26"/>
        <end position="134"/>
    </location>
</feature>
<dbReference type="Proteomes" id="UP000320888">
    <property type="component" value="Unassembled WGS sequence"/>
</dbReference>
<evidence type="ECO:0000256" key="1">
    <source>
        <dbReference type="SAM" id="SignalP"/>
    </source>
</evidence>
<keyword evidence="3" id="KW-1185">Reference proteome</keyword>
<gene>
    <name evidence="2" type="ORF">FNZ23_10190</name>
</gene>
<name>A0A553ZLQ4_9ACTN</name>
<evidence type="ECO:0000313" key="3">
    <source>
        <dbReference type="Proteomes" id="UP000320888"/>
    </source>
</evidence>
<dbReference type="AlphaFoldDB" id="A0A553ZLQ4"/>